<dbReference type="PANTHER" id="PTHR48105">
    <property type="entry name" value="THIOREDOXIN REDUCTASE 1-RELATED-RELATED"/>
    <property type="match status" value="1"/>
</dbReference>
<name>A0A644U038_9ZZZZ</name>
<keyword evidence="5" id="KW-0676">Redox-active center</keyword>
<dbReference type="SUPFAM" id="SSF52833">
    <property type="entry name" value="Thioredoxin-like"/>
    <property type="match status" value="1"/>
</dbReference>
<evidence type="ECO:0000259" key="6">
    <source>
        <dbReference type="Pfam" id="PF00462"/>
    </source>
</evidence>
<dbReference type="InterPro" id="IPR002109">
    <property type="entry name" value="Glutaredoxin"/>
</dbReference>
<feature type="domain" description="Glutaredoxin" evidence="6">
    <location>
        <begin position="5"/>
        <end position="62"/>
    </location>
</feature>
<comment type="caution">
    <text evidence="8">The sequence shown here is derived from an EMBL/GenBank/DDBJ whole genome shotgun (WGS) entry which is preliminary data.</text>
</comment>
<organism evidence="8">
    <name type="scientific">bioreactor metagenome</name>
    <dbReference type="NCBI Taxonomy" id="1076179"/>
    <lineage>
        <taxon>unclassified sequences</taxon>
        <taxon>metagenomes</taxon>
        <taxon>ecological metagenomes</taxon>
    </lineage>
</organism>
<dbReference type="Gene3D" id="3.40.30.10">
    <property type="entry name" value="Glutaredoxin"/>
    <property type="match status" value="1"/>
</dbReference>
<dbReference type="Pfam" id="PF00462">
    <property type="entry name" value="Glutaredoxin"/>
    <property type="match status" value="1"/>
</dbReference>
<dbReference type="EMBL" id="VSSQ01000067">
    <property type="protein sequence ID" value="MPL72595.1"/>
    <property type="molecule type" value="Genomic_DNA"/>
</dbReference>
<dbReference type="InterPro" id="IPR008255">
    <property type="entry name" value="Pyr_nucl-diS_OxRdtase_2_AS"/>
</dbReference>
<dbReference type="GO" id="GO:0016668">
    <property type="term" value="F:oxidoreductase activity, acting on a sulfur group of donors, NAD(P) as acceptor"/>
    <property type="evidence" value="ECO:0007669"/>
    <property type="project" value="UniProtKB-ARBA"/>
</dbReference>
<dbReference type="Pfam" id="PF07992">
    <property type="entry name" value="Pyr_redox_2"/>
    <property type="match status" value="1"/>
</dbReference>
<keyword evidence="2" id="KW-0274">FAD</keyword>
<reference evidence="8" key="1">
    <citation type="submission" date="2019-08" db="EMBL/GenBank/DDBJ databases">
        <authorList>
            <person name="Kucharzyk K."/>
            <person name="Murdoch R.W."/>
            <person name="Higgins S."/>
            <person name="Loffler F."/>
        </authorList>
    </citation>
    <scope>NUCLEOTIDE SEQUENCE</scope>
</reference>
<feature type="domain" description="FAD/NAD(P)-binding" evidence="7">
    <location>
        <begin position="95"/>
        <end position="383"/>
    </location>
</feature>
<dbReference type="PRINTS" id="PR00368">
    <property type="entry name" value="FADPNR"/>
</dbReference>
<dbReference type="Gene3D" id="3.50.50.60">
    <property type="entry name" value="FAD/NAD(P)-binding domain"/>
    <property type="match status" value="2"/>
</dbReference>
<dbReference type="EC" id="1.8.1.-" evidence="8"/>
<dbReference type="InterPro" id="IPR036249">
    <property type="entry name" value="Thioredoxin-like_sf"/>
</dbReference>
<evidence type="ECO:0000256" key="1">
    <source>
        <dbReference type="ARBA" id="ARBA00022630"/>
    </source>
</evidence>
<keyword evidence="1" id="KW-0285">Flavoprotein</keyword>
<dbReference type="InterPro" id="IPR023753">
    <property type="entry name" value="FAD/NAD-binding_dom"/>
</dbReference>
<dbReference type="PROSITE" id="PS51354">
    <property type="entry name" value="GLUTAREDOXIN_2"/>
    <property type="match status" value="1"/>
</dbReference>
<sequence>MSHEVVVYSLPGCPHCKALKTYLDNQHISYTNIDVGADQNAAAEMIRITGQRGVPVTIIDGDKIVVGDDTRKIMEILQGNGPEKKGPVVSAVYHDLVVIGAGAAGLSAAMYGARKGMDMVVITGSIGGMVNQSYVVENYPGVPDVSGEELMKKIYDHTVRSGGVFADDVVIGISRSGGIFTIETLSGGRYSAKAVIAATGRSPRLSGAKGETEYLGKGVAICTVCDGPLYKDKVVGILGGGNTAVDMAIELSDIASTIHLIVRSQLKADKVLVDRLKTKKNVVLHKGYTISEFGGGQFLEYVVLKKTGGVSAFLGKSEEKLPVDGVFLGIGLDPNTSVFEGFTAMNQNKEIIIDIDCNTDVPGFFVAGDATSIKAKQIAASVGEGVKALLSAYDYLRR</sequence>
<dbReference type="PRINTS" id="PR00469">
    <property type="entry name" value="PNDRDTASEII"/>
</dbReference>
<dbReference type="SUPFAM" id="SSF51905">
    <property type="entry name" value="FAD/NAD(P)-binding domain"/>
    <property type="match status" value="1"/>
</dbReference>
<keyword evidence="3 8" id="KW-0560">Oxidoreductase</keyword>
<dbReference type="PROSITE" id="PS00573">
    <property type="entry name" value="PYRIDINE_REDOX_2"/>
    <property type="match status" value="1"/>
</dbReference>
<accession>A0A644U038</accession>
<dbReference type="AlphaFoldDB" id="A0A644U038"/>
<evidence type="ECO:0000256" key="3">
    <source>
        <dbReference type="ARBA" id="ARBA00023002"/>
    </source>
</evidence>
<proteinExistence type="predicted"/>
<evidence type="ECO:0000259" key="7">
    <source>
        <dbReference type="Pfam" id="PF07992"/>
    </source>
</evidence>
<dbReference type="InterPro" id="IPR036188">
    <property type="entry name" value="FAD/NAD-bd_sf"/>
</dbReference>
<evidence type="ECO:0000256" key="2">
    <source>
        <dbReference type="ARBA" id="ARBA00022827"/>
    </source>
</evidence>
<protein>
    <submittedName>
        <fullName evidence="8">Alkyl hydroperoxide reductase subunit F</fullName>
        <ecNumber evidence="8">1.8.1.-</ecNumber>
    </submittedName>
</protein>
<evidence type="ECO:0000313" key="8">
    <source>
        <dbReference type="EMBL" id="MPL72595.1"/>
    </source>
</evidence>
<dbReference type="CDD" id="cd02976">
    <property type="entry name" value="NrdH"/>
    <property type="match status" value="1"/>
</dbReference>
<evidence type="ECO:0000256" key="5">
    <source>
        <dbReference type="ARBA" id="ARBA00023284"/>
    </source>
</evidence>
<dbReference type="InterPro" id="IPR050097">
    <property type="entry name" value="Ferredoxin-NADP_redctase_2"/>
</dbReference>
<keyword evidence="4" id="KW-1015">Disulfide bond</keyword>
<gene>
    <name evidence="8" type="primary">ahpF_2</name>
    <name evidence="8" type="ORF">SDC9_18380</name>
</gene>
<evidence type="ECO:0000256" key="4">
    <source>
        <dbReference type="ARBA" id="ARBA00023157"/>
    </source>
</evidence>